<dbReference type="Pfam" id="PF23898">
    <property type="entry name" value="Crass_capsid"/>
    <property type="match status" value="1"/>
</dbReference>
<proteinExistence type="predicted"/>
<dbReference type="InterPro" id="IPR056401">
    <property type="entry name" value="Crass_capsid"/>
</dbReference>
<organism evidence="1">
    <name type="scientific">CrAss-like virus sp. ctUXy6</name>
    <dbReference type="NCBI Taxonomy" id="2825835"/>
    <lineage>
        <taxon>Viruses</taxon>
        <taxon>Duplodnaviria</taxon>
        <taxon>Heunggongvirae</taxon>
        <taxon>Uroviricota</taxon>
        <taxon>Caudoviricetes</taxon>
        <taxon>Crassvirales</taxon>
    </lineage>
</organism>
<name>A0A8S5V7H4_9CAUD</name>
<protein>
    <submittedName>
        <fullName evidence="1">Major capsid protein</fullName>
    </submittedName>
</protein>
<reference evidence="1" key="1">
    <citation type="journal article" date="2021" name="Proc. Natl. Acad. Sci. U.S.A.">
        <title>A Catalog of Tens of Thousands of Viruses from Human Metagenomes Reveals Hidden Associations with Chronic Diseases.</title>
        <authorList>
            <person name="Tisza M.J."/>
            <person name="Buck C.B."/>
        </authorList>
    </citation>
    <scope>NUCLEOTIDE SEQUENCE</scope>
    <source>
        <strain evidence="1">CtUXy6</strain>
    </source>
</reference>
<evidence type="ECO:0000313" key="1">
    <source>
        <dbReference type="EMBL" id="DAG02567.1"/>
    </source>
</evidence>
<dbReference type="EMBL" id="BK016212">
    <property type="protein sequence ID" value="DAG02567.1"/>
    <property type="molecule type" value="Genomic_DNA"/>
</dbReference>
<sequence length="490" mass="55377">MYKMRVISTGNYEDRGYSNEESIAYLQLQKPVEINSFLTYNYGLDDDRFPLSFMTEGQGAGGVVDIDTVQWTWKTMGRYKFTDFVTYFNTAVTKPGLGGVEFEVHFSTHWFIEQHGLIGPDGKTSVRIQKDLGESAYGYGYILKLDTVNPEAFVDPTLLAKGKYWSLTAPTVSESYSKGNRSNTMGPGKMTSQLEFYRHSKEIAGNLANVITEYEFEGAGGGKSRLWINEEMRQFNLHMRVLGEERLWLAQYNRMVDGTITLKDRDNGKPIPHTAGMLEICRESNYDTYGEYLTLNKLKRTVGDVLDRDTDEGTMNIVLMAGKGFLEDFDEAMKMDAKENGFLTPLGDKEIQGSGSNLEYGAYFRKYKTVDGHTITCKHCSFFDKGTVAEAAKQNGYIHPRTGYPMTSHQACFIDFSSYKGHQNVRQVRQKGQIYKAKVLKGMTDVPASWGVSDSNFISTEIDMSRFEVKGSRGLQVDNSTKMFMLECVL</sequence>
<accession>A0A8S5V7H4</accession>